<gene>
    <name evidence="4" type="ORF">ACFPQA_13395</name>
</gene>
<dbReference type="NCBIfam" id="NF033563">
    <property type="entry name" value="transpos_IS30"/>
    <property type="match status" value="1"/>
</dbReference>
<dbReference type="Pfam" id="PF13936">
    <property type="entry name" value="HTH_38"/>
    <property type="match status" value="1"/>
</dbReference>
<keyword evidence="5" id="KW-1185">Reference proteome</keyword>
<dbReference type="EMBL" id="JBHSNL010000004">
    <property type="protein sequence ID" value="MFC5546057.1"/>
    <property type="molecule type" value="Genomic_DNA"/>
</dbReference>
<dbReference type="InterPro" id="IPR051917">
    <property type="entry name" value="Transposase-Integrase"/>
</dbReference>
<keyword evidence="1" id="KW-0233">DNA recombination</keyword>
<evidence type="ECO:0000256" key="1">
    <source>
        <dbReference type="ARBA" id="ARBA00023172"/>
    </source>
</evidence>
<dbReference type="InterPro" id="IPR036397">
    <property type="entry name" value="RNaseH_sf"/>
</dbReference>
<feature type="region of interest" description="Disordered" evidence="2">
    <location>
        <begin position="54"/>
        <end position="74"/>
    </location>
</feature>
<name>A0ABW0RMP0_9GAMM</name>
<dbReference type="PANTHER" id="PTHR10948:SF23">
    <property type="entry name" value="TRANSPOSASE INSI FOR INSERTION SEQUENCE ELEMENT IS30A-RELATED"/>
    <property type="match status" value="1"/>
</dbReference>
<sequence length="328" mass="38399">MSYRHLSRSEREIIALRRAAGDSLKQIAQLLGRHSTTISRELRRNHSVDLYDPEKAEQRAATRRSAARHRKRQDHAPLWQQIQRWLARDWSPEIIQAKLREHYPQDERMRVSPETLYRWIYRDAQTGGHWRRHLWRRRHRRRPRGQYRHLRFQLPGRVSMAHRPETANQRQRVGDWEGDSVHGRQGKGGLVTHVDRASRFLALGRIADRTANGFHRATVQALSWVPRSLRKTLTLDNGSEMAEHQSIARALTLDTYFADPYAPWQRGTNEQTNGLLRRYFPKGTDFDTVSDEALDTVVLKINQRPRKCLGYQAPYDVFAEALRGALAS</sequence>
<protein>
    <submittedName>
        <fullName evidence="4">IS30 family transposase</fullName>
    </submittedName>
</protein>
<dbReference type="InterPro" id="IPR053392">
    <property type="entry name" value="Transposase_IS30-like"/>
</dbReference>
<dbReference type="Gene3D" id="3.30.420.10">
    <property type="entry name" value="Ribonuclease H-like superfamily/Ribonuclease H"/>
    <property type="match status" value="1"/>
</dbReference>
<dbReference type="InterPro" id="IPR001584">
    <property type="entry name" value="Integrase_cat-core"/>
</dbReference>
<dbReference type="SUPFAM" id="SSF53098">
    <property type="entry name" value="Ribonuclease H-like"/>
    <property type="match status" value="1"/>
</dbReference>
<dbReference type="InterPro" id="IPR025246">
    <property type="entry name" value="IS30-like_HTH"/>
</dbReference>
<reference evidence="5" key="1">
    <citation type="journal article" date="2019" name="Int. J. Syst. Evol. Microbiol.">
        <title>The Global Catalogue of Microorganisms (GCM) 10K type strain sequencing project: providing services to taxonomists for standard genome sequencing and annotation.</title>
        <authorList>
            <consortium name="The Broad Institute Genomics Platform"/>
            <consortium name="The Broad Institute Genome Sequencing Center for Infectious Disease"/>
            <person name="Wu L."/>
            <person name="Ma J."/>
        </authorList>
    </citation>
    <scope>NUCLEOTIDE SEQUENCE [LARGE SCALE GENOMIC DNA]</scope>
    <source>
        <strain evidence="5">CGMCC 4.1799</strain>
    </source>
</reference>
<evidence type="ECO:0000259" key="3">
    <source>
        <dbReference type="PROSITE" id="PS50994"/>
    </source>
</evidence>
<evidence type="ECO:0000313" key="5">
    <source>
        <dbReference type="Proteomes" id="UP001596055"/>
    </source>
</evidence>
<evidence type="ECO:0000313" key="4">
    <source>
        <dbReference type="EMBL" id="MFC5546057.1"/>
    </source>
</evidence>
<comment type="caution">
    <text evidence="4">The sequence shown here is derived from an EMBL/GenBank/DDBJ whole genome shotgun (WGS) entry which is preliminary data.</text>
</comment>
<dbReference type="RefSeq" id="WP_248160546.1">
    <property type="nucleotide sequence ID" value="NZ_JAKZAJ010000006.1"/>
</dbReference>
<dbReference type="PANTHER" id="PTHR10948">
    <property type="entry name" value="TRANSPOSASE"/>
    <property type="match status" value="1"/>
</dbReference>
<dbReference type="Proteomes" id="UP001596055">
    <property type="component" value="Unassembled WGS sequence"/>
</dbReference>
<evidence type="ECO:0000256" key="2">
    <source>
        <dbReference type="SAM" id="MobiDB-lite"/>
    </source>
</evidence>
<feature type="domain" description="Integrase catalytic" evidence="3">
    <location>
        <begin position="160"/>
        <end position="322"/>
    </location>
</feature>
<accession>A0ABW0RMP0</accession>
<proteinExistence type="predicted"/>
<dbReference type="PROSITE" id="PS50994">
    <property type="entry name" value="INTEGRASE"/>
    <property type="match status" value="1"/>
</dbReference>
<organism evidence="4 5">
    <name type="scientific">Marinobacter koreensis</name>
    <dbReference type="NCBI Taxonomy" id="335974"/>
    <lineage>
        <taxon>Bacteria</taxon>
        <taxon>Pseudomonadati</taxon>
        <taxon>Pseudomonadota</taxon>
        <taxon>Gammaproteobacteria</taxon>
        <taxon>Pseudomonadales</taxon>
        <taxon>Marinobacteraceae</taxon>
        <taxon>Marinobacter</taxon>
    </lineage>
</organism>
<dbReference type="InterPro" id="IPR012337">
    <property type="entry name" value="RNaseH-like_sf"/>
</dbReference>
<feature type="compositionally biased region" description="Basic residues" evidence="2">
    <location>
        <begin position="61"/>
        <end position="73"/>
    </location>
</feature>
<dbReference type="Pfam" id="PF00665">
    <property type="entry name" value="rve"/>
    <property type="match status" value="1"/>
</dbReference>